<dbReference type="SUPFAM" id="SSF46785">
    <property type="entry name" value="Winged helix' DNA-binding domain"/>
    <property type="match status" value="1"/>
</dbReference>
<evidence type="ECO:0000313" key="6">
    <source>
        <dbReference type="EMBL" id="MBB3131448.1"/>
    </source>
</evidence>
<evidence type="ECO:0000256" key="2">
    <source>
        <dbReference type="ARBA" id="ARBA00023015"/>
    </source>
</evidence>
<comment type="similarity">
    <text evidence="1">Belongs to the LysR transcriptional regulatory family.</text>
</comment>
<accession>A0A839U1B9</accession>
<dbReference type="InterPro" id="IPR005119">
    <property type="entry name" value="LysR_subst-bd"/>
</dbReference>
<dbReference type="Gene3D" id="1.10.10.10">
    <property type="entry name" value="Winged helix-like DNA-binding domain superfamily/Winged helix DNA-binding domain"/>
    <property type="match status" value="1"/>
</dbReference>
<dbReference type="Gene3D" id="3.40.190.290">
    <property type="match status" value="1"/>
</dbReference>
<dbReference type="FunFam" id="1.10.10.10:FF:000001">
    <property type="entry name" value="LysR family transcriptional regulator"/>
    <property type="match status" value="1"/>
</dbReference>
<feature type="domain" description="HTH lysR-type" evidence="5">
    <location>
        <begin position="1"/>
        <end position="58"/>
    </location>
</feature>
<name>A0A839U1B9_9BACL</name>
<dbReference type="PRINTS" id="PR00039">
    <property type="entry name" value="HTHLYSR"/>
</dbReference>
<dbReference type="SUPFAM" id="SSF53850">
    <property type="entry name" value="Periplasmic binding protein-like II"/>
    <property type="match status" value="1"/>
</dbReference>
<dbReference type="InterPro" id="IPR036390">
    <property type="entry name" value="WH_DNA-bd_sf"/>
</dbReference>
<proteinExistence type="inferred from homology"/>
<dbReference type="PANTHER" id="PTHR30419">
    <property type="entry name" value="HTH-TYPE TRANSCRIPTIONAL REGULATOR YBHD"/>
    <property type="match status" value="1"/>
</dbReference>
<evidence type="ECO:0000256" key="3">
    <source>
        <dbReference type="ARBA" id="ARBA00023125"/>
    </source>
</evidence>
<dbReference type="Pfam" id="PF03466">
    <property type="entry name" value="LysR_substrate"/>
    <property type="match status" value="1"/>
</dbReference>
<keyword evidence="4" id="KW-0804">Transcription</keyword>
<gene>
    <name evidence="6" type="ORF">FHS19_006171</name>
</gene>
<keyword evidence="3 6" id="KW-0238">DNA-binding</keyword>
<dbReference type="EMBL" id="JACHXJ010000007">
    <property type="protein sequence ID" value="MBB3131448.1"/>
    <property type="molecule type" value="Genomic_DNA"/>
</dbReference>
<evidence type="ECO:0000313" key="7">
    <source>
        <dbReference type="Proteomes" id="UP000517523"/>
    </source>
</evidence>
<dbReference type="GO" id="GO:0005829">
    <property type="term" value="C:cytosol"/>
    <property type="evidence" value="ECO:0007669"/>
    <property type="project" value="TreeGrafter"/>
</dbReference>
<organism evidence="6 7">
    <name type="scientific">Paenibacillus rhizosphaerae</name>
    <dbReference type="NCBI Taxonomy" id="297318"/>
    <lineage>
        <taxon>Bacteria</taxon>
        <taxon>Bacillati</taxon>
        <taxon>Bacillota</taxon>
        <taxon>Bacilli</taxon>
        <taxon>Bacillales</taxon>
        <taxon>Paenibacillaceae</taxon>
        <taxon>Paenibacillus</taxon>
    </lineage>
</organism>
<dbReference type="PROSITE" id="PS50931">
    <property type="entry name" value="HTH_LYSR"/>
    <property type="match status" value="1"/>
</dbReference>
<dbReference type="Proteomes" id="UP000517523">
    <property type="component" value="Unassembled WGS sequence"/>
</dbReference>
<sequence>MEIRQLEYFQAICEELHFTRAADKLNVTQPTLSHQIKSLEDEIGTPLFDRIGKKIALTEAGRILKSHTAVIFNALQSAKDQMNELQSGDRGTLAIGSPPGELNHLVSSLLVDFNLKYPNVTIKIVESGNVTEKVLNNELDAAVTILPVDDDRLNKIPLYFEQFYLTVSSSHELAQRKEIGFAEVDRLPLILLPENHKCRQLVDATCRMTGKQMTPFVETNSIGTIFNLVKSGAGVSILSKSLIDLNRDVAISAIPIVNPTLYRQIVIINNKNKFLSHAARAFISLLQQFVENNELGNPAPKRRSRARTRS</sequence>
<keyword evidence="2" id="KW-0805">Transcription regulation</keyword>
<reference evidence="6 7" key="1">
    <citation type="submission" date="2020-08" db="EMBL/GenBank/DDBJ databases">
        <title>Genomic Encyclopedia of Type Strains, Phase III (KMG-III): the genomes of soil and plant-associated and newly described type strains.</title>
        <authorList>
            <person name="Whitman W."/>
        </authorList>
    </citation>
    <scope>NUCLEOTIDE SEQUENCE [LARGE SCALE GENOMIC DNA]</scope>
    <source>
        <strain evidence="6 7">CECT 5831</strain>
    </source>
</reference>
<comment type="caution">
    <text evidence="6">The sequence shown here is derived from an EMBL/GenBank/DDBJ whole genome shotgun (WGS) entry which is preliminary data.</text>
</comment>
<dbReference type="GO" id="GO:0003700">
    <property type="term" value="F:DNA-binding transcription factor activity"/>
    <property type="evidence" value="ECO:0007669"/>
    <property type="project" value="InterPro"/>
</dbReference>
<dbReference type="AlphaFoldDB" id="A0A839U1B9"/>
<dbReference type="Pfam" id="PF00126">
    <property type="entry name" value="HTH_1"/>
    <property type="match status" value="1"/>
</dbReference>
<evidence type="ECO:0000259" key="5">
    <source>
        <dbReference type="PROSITE" id="PS50931"/>
    </source>
</evidence>
<dbReference type="GO" id="GO:0003677">
    <property type="term" value="F:DNA binding"/>
    <property type="evidence" value="ECO:0007669"/>
    <property type="project" value="UniProtKB-KW"/>
</dbReference>
<evidence type="ECO:0000256" key="4">
    <source>
        <dbReference type="ARBA" id="ARBA00023163"/>
    </source>
</evidence>
<dbReference type="InterPro" id="IPR050950">
    <property type="entry name" value="HTH-type_LysR_regulators"/>
</dbReference>
<evidence type="ECO:0000256" key="1">
    <source>
        <dbReference type="ARBA" id="ARBA00009437"/>
    </source>
</evidence>
<dbReference type="CDD" id="cd05466">
    <property type="entry name" value="PBP2_LTTR_substrate"/>
    <property type="match status" value="1"/>
</dbReference>
<protein>
    <submittedName>
        <fullName evidence="6">DNA-binding transcriptional LysR family regulator</fullName>
    </submittedName>
</protein>
<dbReference type="InterPro" id="IPR000847">
    <property type="entry name" value="LysR_HTH_N"/>
</dbReference>
<dbReference type="InterPro" id="IPR036388">
    <property type="entry name" value="WH-like_DNA-bd_sf"/>
</dbReference>
<dbReference type="RefSeq" id="WP_183586412.1">
    <property type="nucleotide sequence ID" value="NZ_JACHXJ010000007.1"/>
</dbReference>